<evidence type="ECO:0000256" key="1">
    <source>
        <dbReference type="SAM" id="SignalP"/>
    </source>
</evidence>
<sequence length="175" mass="20279">MRYFTLLYLLCFAVLLGCEDSVTDSGGIVITDEAKAFADSYWKYSDTTRVNLPNFQNQPFCDYLTYEYWAATVFGSDGDPLETFDNYEGTIEEWEALPWSISGGEEKKWYLPPDGFTHMLTPDEKDDNYYEMIGKYHQFAPGWSDYEEDDTTSWMVNLEISPLRAQYIAMIGLED</sequence>
<gene>
    <name evidence="2" type="ORF">CEE37_07095</name>
</gene>
<reference evidence="2 3" key="1">
    <citation type="submission" date="2017-06" db="EMBL/GenBank/DDBJ databases">
        <title>Novel microbial phyla capable of carbon fixation and sulfur reduction in deep-sea sediments.</title>
        <authorList>
            <person name="Huang J."/>
            <person name="Baker B."/>
            <person name="Wang Y."/>
        </authorList>
    </citation>
    <scope>NUCLEOTIDE SEQUENCE [LARGE SCALE GENOMIC DNA]</scope>
    <source>
        <strain evidence="2">B3_LCP</strain>
    </source>
</reference>
<evidence type="ECO:0000313" key="2">
    <source>
        <dbReference type="EMBL" id="TKJ40722.1"/>
    </source>
</evidence>
<feature type="chain" id="PRO_5022097882" description="Fibrobacter succinogenes major paralogous domain-containing protein" evidence="1">
    <location>
        <begin position="18"/>
        <end position="175"/>
    </location>
</feature>
<dbReference type="EMBL" id="NJBN01000004">
    <property type="protein sequence ID" value="TKJ40722.1"/>
    <property type="molecule type" value="Genomic_DNA"/>
</dbReference>
<dbReference type="PROSITE" id="PS51257">
    <property type="entry name" value="PROKAR_LIPOPROTEIN"/>
    <property type="match status" value="1"/>
</dbReference>
<evidence type="ECO:0000313" key="3">
    <source>
        <dbReference type="Proteomes" id="UP000319619"/>
    </source>
</evidence>
<dbReference type="Proteomes" id="UP000319619">
    <property type="component" value="Unassembled WGS sequence"/>
</dbReference>
<evidence type="ECO:0008006" key="4">
    <source>
        <dbReference type="Google" id="ProtNLM"/>
    </source>
</evidence>
<accession>A0A532V0Q3</accession>
<keyword evidence="1" id="KW-0732">Signal</keyword>
<name>A0A532V0Q3_UNCL8</name>
<feature type="signal peptide" evidence="1">
    <location>
        <begin position="1"/>
        <end position="17"/>
    </location>
</feature>
<protein>
    <recommendedName>
        <fullName evidence="4">Fibrobacter succinogenes major paralogous domain-containing protein</fullName>
    </recommendedName>
</protein>
<organism evidence="2 3">
    <name type="scientific">candidate division LCP-89 bacterium B3_LCP</name>
    <dbReference type="NCBI Taxonomy" id="2012998"/>
    <lineage>
        <taxon>Bacteria</taxon>
        <taxon>Pseudomonadati</taxon>
        <taxon>Bacteria division LCP-89</taxon>
    </lineage>
</organism>
<proteinExistence type="predicted"/>
<comment type="caution">
    <text evidence="2">The sequence shown here is derived from an EMBL/GenBank/DDBJ whole genome shotgun (WGS) entry which is preliminary data.</text>
</comment>
<dbReference type="AlphaFoldDB" id="A0A532V0Q3"/>